<dbReference type="Proteomes" id="UP001642484">
    <property type="component" value="Unassembled WGS sequence"/>
</dbReference>
<comment type="caution">
    <text evidence="1">The sequence shown here is derived from an EMBL/GenBank/DDBJ whole genome shotgun (WGS) entry which is preliminary data.</text>
</comment>
<reference evidence="1 2" key="1">
    <citation type="submission" date="2024-02" db="EMBL/GenBank/DDBJ databases">
        <authorList>
            <person name="Chen Y."/>
            <person name="Shah S."/>
            <person name="Dougan E. K."/>
            <person name="Thang M."/>
            <person name="Chan C."/>
        </authorList>
    </citation>
    <scope>NUCLEOTIDE SEQUENCE [LARGE SCALE GENOMIC DNA]</scope>
</reference>
<accession>A0ABP0KP23</accession>
<name>A0ABP0KP23_9DINO</name>
<feature type="non-terminal residue" evidence="1">
    <location>
        <position position="1"/>
    </location>
</feature>
<dbReference type="EMBL" id="CAXAMN010009292">
    <property type="protein sequence ID" value="CAK9028219.1"/>
    <property type="molecule type" value="Genomic_DNA"/>
</dbReference>
<protein>
    <submittedName>
        <fullName evidence="1">Uncharacterized protein</fullName>
    </submittedName>
</protein>
<keyword evidence="2" id="KW-1185">Reference proteome</keyword>
<evidence type="ECO:0000313" key="2">
    <source>
        <dbReference type="Proteomes" id="UP001642484"/>
    </source>
</evidence>
<sequence length="394" mass="44541">ASSFKKAQETLHYVSKEIEWQGLGHLSGLASSLHNCGTGGKHPQNIKRDMLRKLAAKNPDSPVPIEHVLVPLYELEPDGSYSIQQRPMPLILPEKLFPRMMRRGIFPNLAEGSVQQYWTHLKSIGSPLGGMSDDGCHIPLYLWGDGAQYTESGQSIMAFTCGIVIDKNRSNTWPLFLCREEMSTGCDTIWALLEPVVESLQKIYDGLPLPASSAARTRSDVKMVVTELRGDWKYLVEILHLNRWYRCNFICHRCYAHKDTFMVSPARLLDKQRCSAEEFFRVSVKPGKQCPLFSLPYWIPQCIRFDSMHVLCLGVDLLVAGNVMTQLVGCEGLWEGHDTDAKLLCAWQRFKTWAKQNKWQLPVGTSTLILVVGPFLRILVPLKYINLGCTCNSL</sequence>
<evidence type="ECO:0000313" key="1">
    <source>
        <dbReference type="EMBL" id="CAK9028219.1"/>
    </source>
</evidence>
<proteinExistence type="predicted"/>
<gene>
    <name evidence="1" type="ORF">CCMP2556_LOCUS17026</name>
</gene>
<organism evidence="1 2">
    <name type="scientific">Durusdinium trenchii</name>
    <dbReference type="NCBI Taxonomy" id="1381693"/>
    <lineage>
        <taxon>Eukaryota</taxon>
        <taxon>Sar</taxon>
        <taxon>Alveolata</taxon>
        <taxon>Dinophyceae</taxon>
        <taxon>Suessiales</taxon>
        <taxon>Symbiodiniaceae</taxon>
        <taxon>Durusdinium</taxon>
    </lineage>
</organism>